<sequence length="176" mass="19319">MSSATPKINVPALTAPLTASSVKAWLDCCEDAFEVYSIMHPDCELKASLKILLARLKMEAPEASQWWGENWDTLKVLTTYADFTTKVTERFIPSGWKMDALATFYVIVKTASLFPILSLPSKAHVVSWAWLVQPFALASAVAVAGVCVGDSDVEELDDDAIWESVITSGVWDSDED</sequence>
<evidence type="ECO:0000313" key="2">
    <source>
        <dbReference type="Proteomes" id="UP001140091"/>
    </source>
</evidence>
<organism evidence="1 2">
    <name type="scientific">Candolleomyces eurysporus</name>
    <dbReference type="NCBI Taxonomy" id="2828524"/>
    <lineage>
        <taxon>Eukaryota</taxon>
        <taxon>Fungi</taxon>
        <taxon>Dikarya</taxon>
        <taxon>Basidiomycota</taxon>
        <taxon>Agaricomycotina</taxon>
        <taxon>Agaricomycetes</taxon>
        <taxon>Agaricomycetidae</taxon>
        <taxon>Agaricales</taxon>
        <taxon>Agaricineae</taxon>
        <taxon>Psathyrellaceae</taxon>
        <taxon>Candolleomyces</taxon>
    </lineage>
</organism>
<accession>A0A9W8J4J0</accession>
<dbReference type="EMBL" id="JANBPK010001249">
    <property type="protein sequence ID" value="KAJ2924078.1"/>
    <property type="molecule type" value="Genomic_DNA"/>
</dbReference>
<reference evidence="1" key="1">
    <citation type="submission" date="2022-06" db="EMBL/GenBank/DDBJ databases">
        <title>Genome Sequence of Candolleomyces eurysporus.</title>
        <authorList>
            <person name="Buettner E."/>
        </authorList>
    </citation>
    <scope>NUCLEOTIDE SEQUENCE</scope>
    <source>
        <strain evidence="1">VTCC 930004</strain>
    </source>
</reference>
<proteinExistence type="predicted"/>
<evidence type="ECO:0000313" key="1">
    <source>
        <dbReference type="EMBL" id="KAJ2924078.1"/>
    </source>
</evidence>
<comment type="caution">
    <text evidence="1">The sequence shown here is derived from an EMBL/GenBank/DDBJ whole genome shotgun (WGS) entry which is preliminary data.</text>
</comment>
<name>A0A9W8J4J0_9AGAR</name>
<protein>
    <submittedName>
        <fullName evidence="1">Uncharacterized protein</fullName>
    </submittedName>
</protein>
<dbReference type="Proteomes" id="UP001140091">
    <property type="component" value="Unassembled WGS sequence"/>
</dbReference>
<dbReference type="OrthoDB" id="4742101at2759"/>
<dbReference type="AlphaFoldDB" id="A0A9W8J4J0"/>
<keyword evidence="2" id="KW-1185">Reference proteome</keyword>
<feature type="non-terminal residue" evidence="1">
    <location>
        <position position="176"/>
    </location>
</feature>
<gene>
    <name evidence="1" type="ORF">H1R20_g13005</name>
</gene>